<evidence type="ECO:0000313" key="2">
    <source>
        <dbReference type="Proteomes" id="UP000041770"/>
    </source>
</evidence>
<sequence length="29" mass="3364">MLRFALARKFHKGYLGSRMKGAPILPRTF</sequence>
<organism evidence="1 2">
    <name type="scientific">Vibrio cholerae</name>
    <dbReference type="NCBI Taxonomy" id="666"/>
    <lineage>
        <taxon>Bacteria</taxon>
        <taxon>Pseudomonadati</taxon>
        <taxon>Pseudomonadota</taxon>
        <taxon>Gammaproteobacteria</taxon>
        <taxon>Vibrionales</taxon>
        <taxon>Vibrionaceae</taxon>
        <taxon>Vibrio</taxon>
    </lineage>
</organism>
<evidence type="ECO:0000313" key="1">
    <source>
        <dbReference type="EMBL" id="CSC99156.1"/>
    </source>
</evidence>
<protein>
    <submittedName>
        <fullName evidence="1">Uncharacterized protein</fullName>
    </submittedName>
</protein>
<dbReference type="EMBL" id="CWQY01000021">
    <property type="protein sequence ID" value="CSC99156.1"/>
    <property type="molecule type" value="Genomic_DNA"/>
</dbReference>
<dbReference type="Proteomes" id="UP000041770">
    <property type="component" value="Unassembled WGS sequence"/>
</dbReference>
<gene>
    <name evidence="1" type="ORF">ERS013200_02815</name>
</gene>
<accession>A0A656AA32</accession>
<proteinExistence type="predicted"/>
<dbReference type="AlphaFoldDB" id="A0A656AA32"/>
<name>A0A656AA32_VIBCL</name>
<reference evidence="1 2" key="1">
    <citation type="submission" date="2015-07" db="EMBL/GenBank/DDBJ databases">
        <authorList>
            <consortium name="Pathogen Informatics"/>
        </authorList>
    </citation>
    <scope>NUCLEOTIDE SEQUENCE [LARGE SCALE GENOMIC DNA]</scope>
    <source>
        <strain evidence="1 2">A316</strain>
    </source>
</reference>